<feature type="compositionally biased region" description="Polar residues" evidence="2">
    <location>
        <begin position="70"/>
        <end position="81"/>
    </location>
</feature>
<reference evidence="3 4" key="1">
    <citation type="submission" date="2016-11" db="EMBL/GenBank/DDBJ databases">
        <title>The macronuclear genome of Stentor coeruleus: a giant cell with tiny introns.</title>
        <authorList>
            <person name="Slabodnick M."/>
            <person name="Ruby J.G."/>
            <person name="Reiff S.B."/>
            <person name="Swart E.C."/>
            <person name="Gosai S."/>
            <person name="Prabakaran S."/>
            <person name="Witkowska E."/>
            <person name="Larue G.E."/>
            <person name="Fisher S."/>
            <person name="Freeman R.M."/>
            <person name="Gunawardena J."/>
            <person name="Chu W."/>
            <person name="Stover N.A."/>
            <person name="Gregory B.D."/>
            <person name="Nowacki M."/>
            <person name="Derisi J."/>
            <person name="Roy S.W."/>
            <person name="Marshall W.F."/>
            <person name="Sood P."/>
        </authorList>
    </citation>
    <scope>NUCLEOTIDE SEQUENCE [LARGE SCALE GENOMIC DNA]</scope>
    <source>
        <strain evidence="3">WM001</strain>
    </source>
</reference>
<keyword evidence="1" id="KW-0175">Coiled coil</keyword>
<sequence length="633" mass="73291">MDQKSLRTASSRKQKTVKALESPKSPQNSLNLPSLREINGYSNSLKSTLAKESTKSPYESSSKSRGTIFGSLSPSNDKISSSITSTDWENTLKSDKTLPQNTAIIKKASFIYKKFIKLLDEFEGLQLGQKDKEKLKEMINCEDFEERLRDFTEKNLKIFKNQAVGPESPQSRLSPIVFASTGSSFGGSFANSFKSTNDSSPAISEGFEEVSRIRLRSDEINKRYKQLEENYYIDTNDLKKEVEKWKNKAEELEITCEKIMGKNDILNIKYESCKEMLDDYEKKTKSEIEESQKKLDDALEVMHEKNLELVQAMDYIQKVKGMKKDHEQTIIELKDKLQKVNEITINYQIEMHKLANSLRLCEHNLSNEKKKFQNLESTLKTYSCSASTISNLEESVKKLKSQLEYSNINCRNLQENYMSYKEHAQETEKSLKNTIDKLKYQIHSNLNNTLPSSMPESPRLIRNSSLSGPSEQYYQELAKNLLKKTSSLEETLTFYKQDNEKLTKDLIYTKKMLDEKNLLINTIEKSLNQNLHQEKEEMKRKMIREIEMFLKVYKKNVAKSFRLLHCGMCKTSKLKLILWPCGIGTCRRGMHIDENCPNCEVPAKSMELRVLKNLLKEFKSNYLKNEDQNDSMN</sequence>
<comment type="caution">
    <text evidence="3">The sequence shown here is derived from an EMBL/GenBank/DDBJ whole genome shotgun (WGS) entry which is preliminary data.</text>
</comment>
<evidence type="ECO:0000256" key="2">
    <source>
        <dbReference type="SAM" id="MobiDB-lite"/>
    </source>
</evidence>
<dbReference type="EMBL" id="MPUH01000361">
    <property type="protein sequence ID" value="OMJ81932.1"/>
    <property type="molecule type" value="Genomic_DNA"/>
</dbReference>
<feature type="coiled-coil region" evidence="1">
    <location>
        <begin position="210"/>
        <end position="441"/>
    </location>
</feature>
<dbReference type="OrthoDB" id="10255522at2759"/>
<accession>A0A1R2BYQ7</accession>
<keyword evidence="4" id="KW-1185">Reference proteome</keyword>
<organism evidence="3 4">
    <name type="scientific">Stentor coeruleus</name>
    <dbReference type="NCBI Taxonomy" id="5963"/>
    <lineage>
        <taxon>Eukaryota</taxon>
        <taxon>Sar</taxon>
        <taxon>Alveolata</taxon>
        <taxon>Ciliophora</taxon>
        <taxon>Postciliodesmatophora</taxon>
        <taxon>Heterotrichea</taxon>
        <taxon>Heterotrichida</taxon>
        <taxon>Stentoridae</taxon>
        <taxon>Stentor</taxon>
    </lineage>
</organism>
<evidence type="ECO:0000313" key="3">
    <source>
        <dbReference type="EMBL" id="OMJ81932.1"/>
    </source>
</evidence>
<dbReference type="Proteomes" id="UP000187209">
    <property type="component" value="Unassembled WGS sequence"/>
</dbReference>
<feature type="compositionally biased region" description="Low complexity" evidence="2">
    <location>
        <begin position="55"/>
        <end position="64"/>
    </location>
</feature>
<evidence type="ECO:0000313" key="4">
    <source>
        <dbReference type="Proteomes" id="UP000187209"/>
    </source>
</evidence>
<feature type="region of interest" description="Disordered" evidence="2">
    <location>
        <begin position="1"/>
        <end position="81"/>
    </location>
</feature>
<evidence type="ECO:0000256" key="1">
    <source>
        <dbReference type="SAM" id="Coils"/>
    </source>
</evidence>
<gene>
    <name evidence="3" type="ORF">SteCoe_17523</name>
</gene>
<protein>
    <submittedName>
        <fullName evidence="3">Uncharacterized protein</fullName>
    </submittedName>
</protein>
<dbReference type="AlphaFoldDB" id="A0A1R2BYQ7"/>
<proteinExistence type="predicted"/>
<name>A0A1R2BYQ7_9CILI</name>